<feature type="domain" description="DUF3828" evidence="2">
    <location>
        <begin position="33"/>
        <end position="156"/>
    </location>
</feature>
<dbReference type="AlphaFoldDB" id="A0A2N9L9B5"/>
<keyword evidence="1" id="KW-0732">Signal</keyword>
<feature type="chain" id="PRO_5014822002" description="DUF3828 domain-containing protein" evidence="1">
    <location>
        <begin position="25"/>
        <end position="190"/>
    </location>
</feature>
<protein>
    <recommendedName>
        <fullName evidence="2">DUF3828 domain-containing protein</fullName>
    </recommendedName>
</protein>
<evidence type="ECO:0000256" key="1">
    <source>
        <dbReference type="SAM" id="SignalP"/>
    </source>
</evidence>
<evidence type="ECO:0000259" key="2">
    <source>
        <dbReference type="Pfam" id="PF12883"/>
    </source>
</evidence>
<proteinExistence type="predicted"/>
<feature type="signal peptide" evidence="1">
    <location>
        <begin position="1"/>
        <end position="24"/>
    </location>
</feature>
<dbReference type="Gene3D" id="3.10.450.50">
    <property type="match status" value="1"/>
</dbReference>
<reference evidence="4" key="1">
    <citation type="submission" date="2018-02" db="EMBL/GenBank/DDBJ databases">
        <authorList>
            <person name="Hausmann B."/>
        </authorList>
    </citation>
    <scope>NUCLEOTIDE SEQUENCE [LARGE SCALE GENOMIC DNA]</scope>
    <source>
        <strain evidence="4">Peat soil MAG SbA5</strain>
    </source>
</reference>
<accession>A0A2N9L9B5</accession>
<dbReference type="OrthoDB" id="7204586at2"/>
<sequence length="190" mass="20633">MRALPRIAIAVSIAAMLSACPSCAQDAASAKAFLTSIYQHYQNGAEDGSAGINFDGYQAANYYHSSLLALMRADVKANGPDNVPAIDFDPICGCQDWDGIWDLKIDVQIQTPQRALASLSFALAPPKDRPKDATRKLVFTLIPEHGAWRIYDIRDESDPAMTFSVRKLLEDDLASLHSNAAPKTAPTTSH</sequence>
<dbReference type="Proteomes" id="UP000239735">
    <property type="component" value="Unassembled WGS sequence"/>
</dbReference>
<dbReference type="EMBL" id="OKRB01000081">
    <property type="protein sequence ID" value="SPE19850.1"/>
    <property type="molecule type" value="Genomic_DNA"/>
</dbReference>
<gene>
    <name evidence="3" type="ORF">SBA5_250080</name>
</gene>
<dbReference type="InterPro" id="IPR024289">
    <property type="entry name" value="DUF3828"/>
</dbReference>
<evidence type="ECO:0000313" key="3">
    <source>
        <dbReference type="EMBL" id="SPE19850.1"/>
    </source>
</evidence>
<evidence type="ECO:0000313" key="4">
    <source>
        <dbReference type="Proteomes" id="UP000239735"/>
    </source>
</evidence>
<organism evidence="3 4">
    <name type="scientific">Candidatus Sulfuritelmatomonas gaucii</name>
    <dbReference type="NCBI Taxonomy" id="2043161"/>
    <lineage>
        <taxon>Bacteria</taxon>
        <taxon>Pseudomonadati</taxon>
        <taxon>Acidobacteriota</taxon>
        <taxon>Terriglobia</taxon>
        <taxon>Terriglobales</taxon>
        <taxon>Acidobacteriaceae</taxon>
        <taxon>Candidatus Sulfuritelmatomonas</taxon>
    </lineage>
</organism>
<dbReference type="Pfam" id="PF12883">
    <property type="entry name" value="DUF3828"/>
    <property type="match status" value="1"/>
</dbReference>
<dbReference type="PROSITE" id="PS51257">
    <property type="entry name" value="PROKAR_LIPOPROTEIN"/>
    <property type="match status" value="1"/>
</dbReference>
<name>A0A2N9L9B5_9BACT</name>